<organism evidence="13">
    <name type="scientific">Fonticula alba</name>
    <name type="common">Slime mold</name>
    <dbReference type="NCBI Taxonomy" id="691883"/>
    <lineage>
        <taxon>Eukaryota</taxon>
        <taxon>Rotosphaerida</taxon>
        <taxon>Fonticulaceae</taxon>
        <taxon>Fonticula</taxon>
    </lineage>
</organism>
<feature type="compositionally biased region" description="Polar residues" evidence="10">
    <location>
        <begin position="11"/>
        <end position="24"/>
    </location>
</feature>
<reference evidence="13" key="1">
    <citation type="submission" date="2013-04" db="EMBL/GenBank/DDBJ databases">
        <title>The Genome Sequence of Fonticula alba ATCC 38817.</title>
        <authorList>
            <consortium name="The Broad Institute Genomics Platform"/>
            <person name="Russ C."/>
            <person name="Cuomo C."/>
            <person name="Burger G."/>
            <person name="Gray M.W."/>
            <person name="Holland P.W.H."/>
            <person name="King N."/>
            <person name="Lang F.B.F."/>
            <person name="Roger A.J."/>
            <person name="Ruiz-Trillo I."/>
            <person name="Brown M."/>
            <person name="Walker B."/>
            <person name="Young S."/>
            <person name="Zeng Q."/>
            <person name="Gargeya S."/>
            <person name="Fitzgerald M."/>
            <person name="Haas B."/>
            <person name="Abouelleil A."/>
            <person name="Allen A.W."/>
            <person name="Alvarado L."/>
            <person name="Arachchi H.M."/>
            <person name="Berlin A.M."/>
            <person name="Chapman S.B."/>
            <person name="Gainer-Dewar J."/>
            <person name="Goldberg J."/>
            <person name="Griggs A."/>
            <person name="Gujja S."/>
            <person name="Hansen M."/>
            <person name="Howarth C."/>
            <person name="Imamovic A."/>
            <person name="Ireland A."/>
            <person name="Larimer J."/>
            <person name="McCowan C."/>
            <person name="Murphy C."/>
            <person name="Pearson M."/>
            <person name="Poon T.W."/>
            <person name="Priest M."/>
            <person name="Roberts A."/>
            <person name="Saif S."/>
            <person name="Shea T."/>
            <person name="Sisk P."/>
            <person name="Sykes S."/>
            <person name="Wortman J."/>
            <person name="Nusbaum C."/>
            <person name="Birren B."/>
        </authorList>
    </citation>
    <scope>NUCLEOTIDE SEQUENCE [LARGE SCALE GENOMIC DNA]</scope>
    <source>
        <strain evidence="13">ATCC 38817</strain>
    </source>
</reference>
<evidence type="ECO:0000256" key="1">
    <source>
        <dbReference type="ARBA" id="ARBA00008025"/>
    </source>
</evidence>
<evidence type="ECO:0000256" key="5">
    <source>
        <dbReference type="ARBA" id="ARBA00022989"/>
    </source>
</evidence>
<keyword evidence="8 9" id="KW-0175">Coiled coil</keyword>
<protein>
    <recommendedName>
        <fullName evidence="12">V-SNARE coiled-coil homology domain-containing protein</fullName>
    </recommendedName>
</protein>
<dbReference type="eggNOG" id="KOG0860">
    <property type="taxonomic scope" value="Eukaryota"/>
</dbReference>
<dbReference type="FunFam" id="1.20.5.110:FF:000004">
    <property type="entry name" value="Vesicle-associated membrane protein 7"/>
    <property type="match status" value="1"/>
</dbReference>
<dbReference type="GO" id="GO:0016020">
    <property type="term" value="C:membrane"/>
    <property type="evidence" value="ECO:0007669"/>
    <property type="project" value="InterPro"/>
</dbReference>
<dbReference type="PIRSF" id="PIRSF005409">
    <property type="entry name" value="Synaptobrevin_euk"/>
    <property type="match status" value="1"/>
</dbReference>
<dbReference type="GeneID" id="20529163"/>
<feature type="coiled-coil region" evidence="9">
    <location>
        <begin position="58"/>
        <end position="85"/>
    </location>
</feature>
<keyword evidence="3 11" id="KW-0812">Transmembrane</keyword>
<evidence type="ECO:0000256" key="6">
    <source>
        <dbReference type="ARBA" id="ARBA00023136"/>
    </source>
</evidence>
<dbReference type="InterPro" id="IPR016444">
    <property type="entry name" value="Synaptobrevin/VAMP"/>
</dbReference>
<evidence type="ECO:0000256" key="4">
    <source>
        <dbReference type="ARBA" id="ARBA00022927"/>
    </source>
</evidence>
<dbReference type="GO" id="GO:0016192">
    <property type="term" value="P:vesicle-mediated transport"/>
    <property type="evidence" value="ECO:0007669"/>
    <property type="project" value="InterPro"/>
</dbReference>
<dbReference type="GO" id="GO:0012505">
    <property type="term" value="C:endomembrane system"/>
    <property type="evidence" value="ECO:0007669"/>
    <property type="project" value="UniProtKB-SubCell"/>
</dbReference>
<evidence type="ECO:0000259" key="12">
    <source>
        <dbReference type="PROSITE" id="PS50892"/>
    </source>
</evidence>
<keyword evidence="6 11" id="KW-0472">Membrane</keyword>
<evidence type="ECO:0000256" key="9">
    <source>
        <dbReference type="SAM" id="Coils"/>
    </source>
</evidence>
<sequence length="117" mass="13255">MRITRSCRASPYNSNAPYGSTSHGGNDYYGSGQPDKLPQPQSQVDEVVSIMHQNLGKVMERGERLDDLQERTDQLQNQANQFRTGATKIRKQFWWKNVKLNLIIAGIVILLLIIIIA</sequence>
<keyword evidence="4" id="KW-0653">Protein transport</keyword>
<evidence type="ECO:0000256" key="11">
    <source>
        <dbReference type="SAM" id="Phobius"/>
    </source>
</evidence>
<dbReference type="OMA" id="TEQFHRS"/>
<dbReference type="InterPro" id="IPR001388">
    <property type="entry name" value="Synaptobrevin-like"/>
</dbReference>
<dbReference type="PRINTS" id="PR00219">
    <property type="entry name" value="SYNAPTOBREVN"/>
</dbReference>
<proteinExistence type="inferred from homology"/>
<evidence type="ECO:0000313" key="13">
    <source>
        <dbReference type="EMBL" id="KCV69018.1"/>
    </source>
</evidence>
<feature type="region of interest" description="Disordered" evidence="10">
    <location>
        <begin position="1"/>
        <end position="41"/>
    </location>
</feature>
<dbReference type="PANTHER" id="PTHR45701">
    <property type="entry name" value="SYNAPTOBREVIN FAMILY MEMBER"/>
    <property type="match status" value="1"/>
</dbReference>
<dbReference type="RefSeq" id="XP_009496589.1">
    <property type="nucleotide sequence ID" value="XM_009498314.1"/>
</dbReference>
<dbReference type="PROSITE" id="PS00417">
    <property type="entry name" value="SYNAPTOBREVIN"/>
    <property type="match status" value="1"/>
</dbReference>
<feature type="domain" description="V-SNARE coiled-coil homology" evidence="12">
    <location>
        <begin position="36"/>
        <end position="96"/>
    </location>
</feature>
<dbReference type="Pfam" id="PF00957">
    <property type="entry name" value="Synaptobrevin"/>
    <property type="match status" value="1"/>
</dbReference>
<keyword evidence="2" id="KW-0813">Transport</keyword>
<dbReference type="SUPFAM" id="SSF58038">
    <property type="entry name" value="SNARE fusion complex"/>
    <property type="match status" value="1"/>
</dbReference>
<dbReference type="AlphaFoldDB" id="A0A058Z534"/>
<keyword evidence="5 11" id="KW-1133">Transmembrane helix</keyword>
<evidence type="ECO:0000256" key="2">
    <source>
        <dbReference type="ARBA" id="ARBA00022448"/>
    </source>
</evidence>
<dbReference type="OrthoDB" id="190375at2759"/>
<keyword evidence="14" id="KW-1185">Reference proteome</keyword>
<name>A0A058Z534_FONAL</name>
<evidence type="ECO:0000313" key="14">
    <source>
        <dbReference type="Proteomes" id="UP000030693"/>
    </source>
</evidence>
<evidence type="ECO:0000256" key="3">
    <source>
        <dbReference type="ARBA" id="ARBA00022692"/>
    </source>
</evidence>
<evidence type="ECO:0000256" key="8">
    <source>
        <dbReference type="PROSITE-ProRule" id="PRU00290"/>
    </source>
</evidence>
<dbReference type="Gene3D" id="1.20.5.110">
    <property type="match status" value="1"/>
</dbReference>
<dbReference type="InterPro" id="IPR042855">
    <property type="entry name" value="V_SNARE_CC"/>
</dbReference>
<comment type="similarity">
    <text evidence="1">Belongs to the synaptobrevin family.</text>
</comment>
<accession>A0A058Z534</accession>
<dbReference type="Proteomes" id="UP000030693">
    <property type="component" value="Unassembled WGS sequence"/>
</dbReference>
<evidence type="ECO:0000256" key="7">
    <source>
        <dbReference type="ARBA" id="ARBA00046280"/>
    </source>
</evidence>
<dbReference type="STRING" id="691883.A0A058Z534"/>
<dbReference type="PROSITE" id="PS50892">
    <property type="entry name" value="V_SNARE"/>
    <property type="match status" value="1"/>
</dbReference>
<dbReference type="GO" id="GO:0015031">
    <property type="term" value="P:protein transport"/>
    <property type="evidence" value="ECO:0007669"/>
    <property type="project" value="UniProtKB-KW"/>
</dbReference>
<dbReference type="GO" id="GO:0005737">
    <property type="term" value="C:cytoplasm"/>
    <property type="evidence" value="ECO:0007669"/>
    <property type="project" value="UniProtKB-ARBA"/>
</dbReference>
<dbReference type="EMBL" id="KB932207">
    <property type="protein sequence ID" value="KCV69018.1"/>
    <property type="molecule type" value="Genomic_DNA"/>
</dbReference>
<feature type="transmembrane region" description="Helical" evidence="11">
    <location>
        <begin position="98"/>
        <end position="116"/>
    </location>
</feature>
<gene>
    <name evidence="13" type="ORF">H696_04438</name>
</gene>
<evidence type="ECO:0000256" key="10">
    <source>
        <dbReference type="SAM" id="MobiDB-lite"/>
    </source>
</evidence>
<comment type="subcellular location">
    <subcellularLocation>
        <location evidence="7">Endomembrane system</location>
        <topology evidence="7">Single-pass type IV membrane protein</topology>
    </subcellularLocation>
</comment>